<protein>
    <submittedName>
        <fullName evidence="3">Opacity protein-like surface antigen</fullName>
    </submittedName>
</protein>
<evidence type="ECO:0000313" key="3">
    <source>
        <dbReference type="EMBL" id="MDR7150569.1"/>
    </source>
</evidence>
<reference evidence="3 4" key="1">
    <citation type="submission" date="2023-07" db="EMBL/GenBank/DDBJ databases">
        <title>Sorghum-associated microbial communities from plants grown in Nebraska, USA.</title>
        <authorList>
            <person name="Schachtman D."/>
        </authorList>
    </citation>
    <scope>NUCLEOTIDE SEQUENCE [LARGE SCALE GENOMIC DNA]</scope>
    <source>
        <strain evidence="3 4">4249</strain>
    </source>
</reference>
<comment type="caution">
    <text evidence="3">The sequence shown here is derived from an EMBL/GenBank/DDBJ whole genome shotgun (WGS) entry which is preliminary data.</text>
</comment>
<keyword evidence="2" id="KW-0732">Signal</keyword>
<feature type="signal peptide" evidence="2">
    <location>
        <begin position="1"/>
        <end position="20"/>
    </location>
</feature>
<accession>A0ABU1WMY5</accession>
<gene>
    <name evidence="3" type="ORF">J2W49_002527</name>
</gene>
<organism evidence="3 4">
    <name type="scientific">Hydrogenophaga palleronii</name>
    <dbReference type="NCBI Taxonomy" id="65655"/>
    <lineage>
        <taxon>Bacteria</taxon>
        <taxon>Pseudomonadati</taxon>
        <taxon>Pseudomonadota</taxon>
        <taxon>Betaproteobacteria</taxon>
        <taxon>Burkholderiales</taxon>
        <taxon>Comamonadaceae</taxon>
        <taxon>Hydrogenophaga</taxon>
    </lineage>
</organism>
<evidence type="ECO:0000313" key="4">
    <source>
        <dbReference type="Proteomes" id="UP001265700"/>
    </source>
</evidence>
<dbReference type="PROSITE" id="PS51257">
    <property type="entry name" value="PROKAR_LIPOPROTEIN"/>
    <property type="match status" value="1"/>
</dbReference>
<keyword evidence="4" id="KW-1185">Reference proteome</keyword>
<proteinExistence type="predicted"/>
<sequence length="82" mass="8995">MMVSRFFLSTALALSALALAACGEQPQEMTGQGIKQDNAPYQGVGSSQYAQGGWKPGDRSSWEQQLKTRAQYGQNDYTRMSN</sequence>
<evidence type="ECO:0000256" key="2">
    <source>
        <dbReference type="SAM" id="SignalP"/>
    </source>
</evidence>
<dbReference type="RefSeq" id="WP_405001015.1">
    <property type="nucleotide sequence ID" value="NZ_JAVDWU010000004.1"/>
</dbReference>
<dbReference type="EMBL" id="JAVDWU010000004">
    <property type="protein sequence ID" value="MDR7150569.1"/>
    <property type="molecule type" value="Genomic_DNA"/>
</dbReference>
<feature type="chain" id="PRO_5045174868" evidence="2">
    <location>
        <begin position="21"/>
        <end position="82"/>
    </location>
</feature>
<feature type="region of interest" description="Disordered" evidence="1">
    <location>
        <begin position="30"/>
        <end position="62"/>
    </location>
</feature>
<evidence type="ECO:0000256" key="1">
    <source>
        <dbReference type="SAM" id="MobiDB-lite"/>
    </source>
</evidence>
<dbReference type="Proteomes" id="UP001265700">
    <property type="component" value="Unassembled WGS sequence"/>
</dbReference>
<name>A0ABU1WMY5_9BURK</name>